<organism evidence="2 3">
    <name type="scientific">[Emmonsia] crescens</name>
    <dbReference type="NCBI Taxonomy" id="73230"/>
    <lineage>
        <taxon>Eukaryota</taxon>
        <taxon>Fungi</taxon>
        <taxon>Dikarya</taxon>
        <taxon>Ascomycota</taxon>
        <taxon>Pezizomycotina</taxon>
        <taxon>Eurotiomycetes</taxon>
        <taxon>Eurotiomycetidae</taxon>
        <taxon>Onygenales</taxon>
        <taxon>Ajellomycetaceae</taxon>
        <taxon>Emergomyces</taxon>
    </lineage>
</organism>
<gene>
    <name evidence="2" type="ORF">EMCG_07271</name>
</gene>
<dbReference type="AlphaFoldDB" id="A0A0G2J5T9"/>
<evidence type="ECO:0000313" key="3">
    <source>
        <dbReference type="Proteomes" id="UP000034164"/>
    </source>
</evidence>
<dbReference type="EMBL" id="LCZI01000341">
    <property type="protein sequence ID" value="KKZ67039.1"/>
    <property type="molecule type" value="Genomic_DNA"/>
</dbReference>
<dbReference type="VEuPathDB" id="FungiDB:EMCG_07271"/>
<accession>A0A0G2J5T9</accession>
<keyword evidence="1" id="KW-0812">Transmembrane</keyword>
<evidence type="ECO:0000313" key="2">
    <source>
        <dbReference type="EMBL" id="KKZ67039.1"/>
    </source>
</evidence>
<protein>
    <submittedName>
        <fullName evidence="2">Uncharacterized protein</fullName>
    </submittedName>
</protein>
<feature type="transmembrane region" description="Helical" evidence="1">
    <location>
        <begin position="12"/>
        <end position="29"/>
    </location>
</feature>
<keyword evidence="1" id="KW-1133">Transmembrane helix</keyword>
<keyword evidence="1" id="KW-0472">Membrane</keyword>
<evidence type="ECO:0000256" key="1">
    <source>
        <dbReference type="SAM" id="Phobius"/>
    </source>
</evidence>
<feature type="transmembrane region" description="Helical" evidence="1">
    <location>
        <begin position="35"/>
        <end position="55"/>
    </location>
</feature>
<name>A0A0G2J5T9_9EURO</name>
<comment type="caution">
    <text evidence="2">The sequence shown here is derived from an EMBL/GenBank/DDBJ whole genome shotgun (WGS) entry which is preliminary data.</text>
</comment>
<dbReference type="Proteomes" id="UP000034164">
    <property type="component" value="Unassembled WGS sequence"/>
</dbReference>
<reference evidence="3" key="1">
    <citation type="journal article" date="2015" name="PLoS Genet.">
        <title>The dynamic genome and transcriptome of the human fungal pathogen Blastomyces and close relative Emmonsia.</title>
        <authorList>
            <person name="Munoz J.F."/>
            <person name="Gauthier G.M."/>
            <person name="Desjardins C.A."/>
            <person name="Gallo J.E."/>
            <person name="Holder J."/>
            <person name="Sullivan T.D."/>
            <person name="Marty A.J."/>
            <person name="Carmen J.C."/>
            <person name="Chen Z."/>
            <person name="Ding L."/>
            <person name="Gujja S."/>
            <person name="Magrini V."/>
            <person name="Misas E."/>
            <person name="Mitreva M."/>
            <person name="Priest M."/>
            <person name="Saif S."/>
            <person name="Whiston E.A."/>
            <person name="Young S."/>
            <person name="Zeng Q."/>
            <person name="Goldman W.E."/>
            <person name="Mardis E.R."/>
            <person name="Taylor J.W."/>
            <person name="McEwen J.G."/>
            <person name="Clay O.K."/>
            <person name="Klein B.S."/>
            <person name="Cuomo C.A."/>
        </authorList>
    </citation>
    <scope>NUCLEOTIDE SEQUENCE [LARGE SCALE GENOMIC DNA]</scope>
    <source>
        <strain evidence="3">UAMH 3008</strain>
    </source>
</reference>
<sequence length="149" mass="17002">MCRQRGGWRRLWRTVVGMGIGIGIGIGIGKDAAGSLLFLVPMMKLLILSKTRRAWMLIQSWRRRWRSWRGLSKLRKWTKGKMFIHSPPASILRNIRILDGGSRIEVVLLGARTTITVRSAVRITDVVTIRARNPDPVTGPGFQIMRMQR</sequence>
<proteinExistence type="predicted"/>